<dbReference type="InterPro" id="IPR027417">
    <property type="entry name" value="P-loop_NTPase"/>
</dbReference>
<feature type="compositionally biased region" description="Low complexity" evidence="2">
    <location>
        <begin position="45"/>
        <end position="90"/>
    </location>
</feature>
<dbReference type="PANTHER" id="PTHR23389:SF6">
    <property type="entry name" value="REPLICATION FACTOR C SUBUNIT 1"/>
    <property type="match status" value="1"/>
</dbReference>
<feature type="region of interest" description="Disordered" evidence="2">
    <location>
        <begin position="1"/>
        <end position="94"/>
    </location>
</feature>
<sequence length="584" mass="61767">MPPPRPLSSTSSLGMGGSSGANKPLTLASWGSGAGGRGEKRKKPASASSSSSKPSSSKPSSSKPSSSKPSKPSKPSSSSSQPAASSSSSSLWTSSHAPSLSALAVHASKVKEFQSFLSSSATPSPSSPRLLALLGGPGTGKRSLVLAAAAAAGYTVLEYDDTYEPPSSFRQDLPPGAPFDPSQPRPPRSRSQLDEFADFLSPAVSGRSLSPSSSSGKILLLLSSLPYLHAEPQRERCHSLLASALLSTRVPIVLLHTDLSESGAKASPYELEKLMGREVAGSQWTRVMRLNPVAKTILKKALKAIALSESSLSGSPLDRLLDLVCDTAPGDTRAAINELQLQLTVLRAGPGRTAPPARKTSGGRDQALGGLHALGKLLNAKRGPLPPNSKEKRGPLEFSPEHVVETNDMALPSIASFLSHHAPAFFTDVHEMSAACASLSDAELFVGKLYAERDRSETTYPEQYAVSLLGRTVAASNLSPAPSTFRPLNKPPMYENQVREAENRVKIEDLQQRAGSHSTFGSFVCDSLPYMRVIAPADSSLALHSHVRGGGENARRRGGMEERLRQDPDVLAMDDIEEDDGDDW</sequence>
<keyword evidence="1" id="KW-0235">DNA replication</keyword>
<dbReference type="PANTHER" id="PTHR23389">
    <property type="entry name" value="CHROMOSOME TRANSMISSION FIDELITY FACTOR 18"/>
    <property type="match status" value="1"/>
</dbReference>
<keyword evidence="4" id="KW-1185">Reference proteome</keyword>
<comment type="caution">
    <text evidence="3">The sequence shown here is derived from an EMBL/GenBank/DDBJ whole genome shotgun (WGS) entry which is preliminary data.</text>
</comment>
<protein>
    <recommendedName>
        <fullName evidence="5">Cell cycle checkpoint protein RAD17</fullName>
    </recommendedName>
</protein>
<feature type="region of interest" description="Disordered" evidence="2">
    <location>
        <begin position="165"/>
        <end position="191"/>
    </location>
</feature>
<evidence type="ECO:0000256" key="1">
    <source>
        <dbReference type="ARBA" id="ARBA00022705"/>
    </source>
</evidence>
<gene>
    <name evidence="3" type="ORF">TeGR_g10479</name>
</gene>
<dbReference type="EMBL" id="BRYB01002307">
    <property type="protein sequence ID" value="GMI42741.1"/>
    <property type="molecule type" value="Genomic_DNA"/>
</dbReference>
<feature type="compositionally biased region" description="Basic and acidic residues" evidence="2">
    <location>
        <begin position="553"/>
        <end position="568"/>
    </location>
</feature>
<dbReference type="Proteomes" id="UP001165060">
    <property type="component" value="Unassembled WGS sequence"/>
</dbReference>
<evidence type="ECO:0000313" key="4">
    <source>
        <dbReference type="Proteomes" id="UP001165060"/>
    </source>
</evidence>
<evidence type="ECO:0000256" key="2">
    <source>
        <dbReference type="SAM" id="MobiDB-lite"/>
    </source>
</evidence>
<proteinExistence type="predicted"/>
<evidence type="ECO:0008006" key="5">
    <source>
        <dbReference type="Google" id="ProtNLM"/>
    </source>
</evidence>
<reference evidence="3 4" key="1">
    <citation type="journal article" date="2023" name="Commun. Biol.">
        <title>Genome analysis of Parmales, the sister group of diatoms, reveals the evolutionary specialization of diatoms from phago-mixotrophs to photoautotrophs.</title>
        <authorList>
            <person name="Ban H."/>
            <person name="Sato S."/>
            <person name="Yoshikawa S."/>
            <person name="Yamada K."/>
            <person name="Nakamura Y."/>
            <person name="Ichinomiya M."/>
            <person name="Sato N."/>
            <person name="Blanc-Mathieu R."/>
            <person name="Endo H."/>
            <person name="Kuwata A."/>
            <person name="Ogata H."/>
        </authorList>
    </citation>
    <scope>NUCLEOTIDE SEQUENCE [LARGE SCALE GENOMIC DNA]</scope>
</reference>
<dbReference type="Gene3D" id="3.40.50.300">
    <property type="entry name" value="P-loop containing nucleotide triphosphate hydrolases"/>
    <property type="match status" value="1"/>
</dbReference>
<feature type="region of interest" description="Disordered" evidence="2">
    <location>
        <begin position="546"/>
        <end position="584"/>
    </location>
</feature>
<evidence type="ECO:0000313" key="3">
    <source>
        <dbReference type="EMBL" id="GMI42741.1"/>
    </source>
</evidence>
<name>A0ABQ6N7M5_9STRA</name>
<accession>A0ABQ6N7M5</accession>
<dbReference type="Pfam" id="PF03215">
    <property type="entry name" value="Rad17"/>
    <property type="match status" value="1"/>
</dbReference>
<feature type="compositionally biased region" description="Pro residues" evidence="2">
    <location>
        <begin position="175"/>
        <end position="186"/>
    </location>
</feature>
<feature type="compositionally biased region" description="Acidic residues" evidence="2">
    <location>
        <begin position="572"/>
        <end position="584"/>
    </location>
</feature>
<organism evidence="3 4">
    <name type="scientific">Tetraparma gracilis</name>
    <dbReference type="NCBI Taxonomy" id="2962635"/>
    <lineage>
        <taxon>Eukaryota</taxon>
        <taxon>Sar</taxon>
        <taxon>Stramenopiles</taxon>
        <taxon>Ochrophyta</taxon>
        <taxon>Bolidophyceae</taxon>
        <taxon>Parmales</taxon>
        <taxon>Triparmaceae</taxon>
        <taxon>Tetraparma</taxon>
    </lineage>
</organism>